<comment type="caution">
    <text evidence="7">The sequence shown here is derived from an EMBL/GenBank/DDBJ whole genome shotgun (WGS) entry which is preliminary data.</text>
</comment>
<feature type="region of interest" description="Disordered" evidence="5">
    <location>
        <begin position="299"/>
        <end position="334"/>
    </location>
</feature>
<feature type="compositionally biased region" description="Acidic residues" evidence="5">
    <location>
        <begin position="11"/>
        <end position="23"/>
    </location>
</feature>
<feature type="transmembrane region" description="Helical" evidence="6">
    <location>
        <begin position="413"/>
        <end position="437"/>
    </location>
</feature>
<keyword evidence="4 6" id="KW-0472">Membrane</keyword>
<feature type="transmembrane region" description="Helical" evidence="6">
    <location>
        <begin position="227"/>
        <end position="250"/>
    </location>
</feature>
<feature type="transmembrane region" description="Helical" evidence="6">
    <location>
        <begin position="584"/>
        <end position="607"/>
    </location>
</feature>
<dbReference type="InterPro" id="IPR011701">
    <property type="entry name" value="MFS"/>
</dbReference>
<protein>
    <submittedName>
        <fullName evidence="7">Major facilitator superfamily domain-containing protein</fullName>
    </submittedName>
</protein>
<dbReference type="PANTHER" id="PTHR23507">
    <property type="entry name" value="ZGC:174356"/>
    <property type="match status" value="1"/>
</dbReference>
<dbReference type="Proteomes" id="UP000756346">
    <property type="component" value="Unassembled WGS sequence"/>
</dbReference>
<feature type="transmembrane region" description="Helical" evidence="6">
    <location>
        <begin position="536"/>
        <end position="559"/>
    </location>
</feature>
<dbReference type="PANTHER" id="PTHR23507:SF1">
    <property type="entry name" value="FI18259P1-RELATED"/>
    <property type="match status" value="1"/>
</dbReference>
<evidence type="ECO:0000313" key="7">
    <source>
        <dbReference type="EMBL" id="KAH7029285.1"/>
    </source>
</evidence>
<feature type="transmembrane region" description="Helical" evidence="6">
    <location>
        <begin position="65"/>
        <end position="86"/>
    </location>
</feature>
<dbReference type="AlphaFoldDB" id="A0A9P8Y4P6"/>
<organism evidence="7 8">
    <name type="scientific">Microdochium trichocladiopsis</name>
    <dbReference type="NCBI Taxonomy" id="1682393"/>
    <lineage>
        <taxon>Eukaryota</taxon>
        <taxon>Fungi</taxon>
        <taxon>Dikarya</taxon>
        <taxon>Ascomycota</taxon>
        <taxon>Pezizomycotina</taxon>
        <taxon>Sordariomycetes</taxon>
        <taxon>Xylariomycetidae</taxon>
        <taxon>Xylariales</taxon>
        <taxon>Microdochiaceae</taxon>
        <taxon>Microdochium</taxon>
    </lineage>
</organism>
<dbReference type="GeneID" id="70190575"/>
<dbReference type="EMBL" id="JAGTJQ010000006">
    <property type="protein sequence ID" value="KAH7029285.1"/>
    <property type="molecule type" value="Genomic_DNA"/>
</dbReference>
<sequence length="647" mass="69633">MARSNNPPDALELEVDDSSDAGEDVAFLQPSHGTRSPPAHARSQKRRGFLSGSRLGDGIITTPKGIAAVLCLAVFLWVMSGMVALIPAMQMIEELFCQRFYGDENPDIHYGDDSYDALCKAEAVQSAMAYVGGVTSMLDSIIGVLLAFPFGVLADRARRPIYMLGALGQLLNVTWSLGIFYFSNIFPVELVLLGPLFQICGGGLATAVAVLFAVISDVHKPEDRANWYFFFSLSAQAAVFLGPPFASALMGSFSPWAPLMLSPIFTTAAGLVMLLIPETAQPRKSGQVKAPRIAGDRHTRRQNVHYQQSQEEIDNLLPSSPRRDTDYDGANTEDDESDIWRQIQDKGWLATIKAHCRHQLSEAQTIFRELRQRSVILLLLVFMLTAPLGKGFGQTFVQYVSKRYHKTIEEVGYLFALRGGLTLVIMGGLLPLLSWWLTSSSSSSSSSSASTSAAAATSGRRSTKRRGRAPLSPFARDLLLAQLSALFSLLGFFGLNTPSYNILVGSLAVESLGSGLLPLCRSMITNFTTPARTSSLFTLISIVETIGGLPAGLLLAWLFSEGMKLGGDGGDGDGDGVGGGNAQIWYGLPFIYLGACALAGLLALLFVRPPPPPHPPVHPAPPRRSPTSDSHDNHDDEDCEAGIVPAA</sequence>
<keyword evidence="3 6" id="KW-1133">Transmembrane helix</keyword>
<feature type="transmembrane region" description="Helical" evidence="6">
    <location>
        <begin position="375"/>
        <end position="393"/>
    </location>
</feature>
<dbReference type="CDD" id="cd06174">
    <property type="entry name" value="MFS"/>
    <property type="match status" value="1"/>
</dbReference>
<dbReference type="GO" id="GO:0016020">
    <property type="term" value="C:membrane"/>
    <property type="evidence" value="ECO:0007669"/>
    <property type="project" value="UniProtKB-SubCell"/>
</dbReference>
<dbReference type="GO" id="GO:0022857">
    <property type="term" value="F:transmembrane transporter activity"/>
    <property type="evidence" value="ECO:0007669"/>
    <property type="project" value="InterPro"/>
</dbReference>
<feature type="compositionally biased region" description="Pro residues" evidence="5">
    <location>
        <begin position="612"/>
        <end position="624"/>
    </location>
</feature>
<keyword evidence="2 6" id="KW-0812">Transmembrane</keyword>
<feature type="transmembrane region" description="Helical" evidence="6">
    <location>
        <begin position="474"/>
        <end position="494"/>
    </location>
</feature>
<evidence type="ECO:0000256" key="5">
    <source>
        <dbReference type="SAM" id="MobiDB-lite"/>
    </source>
</evidence>
<evidence type="ECO:0000313" key="8">
    <source>
        <dbReference type="Proteomes" id="UP000756346"/>
    </source>
</evidence>
<accession>A0A9P8Y4P6</accession>
<feature type="transmembrane region" description="Helical" evidence="6">
    <location>
        <begin position="195"/>
        <end position="215"/>
    </location>
</feature>
<feature type="transmembrane region" description="Helical" evidence="6">
    <location>
        <begin position="161"/>
        <end position="183"/>
    </location>
</feature>
<evidence type="ECO:0000256" key="6">
    <source>
        <dbReference type="SAM" id="Phobius"/>
    </source>
</evidence>
<feature type="region of interest" description="Disordered" evidence="5">
    <location>
        <begin position="612"/>
        <end position="647"/>
    </location>
</feature>
<feature type="transmembrane region" description="Helical" evidence="6">
    <location>
        <begin position="256"/>
        <end position="276"/>
    </location>
</feature>
<comment type="subcellular location">
    <subcellularLocation>
        <location evidence="1">Membrane</location>
        <topology evidence="1">Multi-pass membrane protein</topology>
    </subcellularLocation>
</comment>
<gene>
    <name evidence="7" type="ORF">B0I36DRAFT_384824</name>
</gene>
<feature type="transmembrane region" description="Helical" evidence="6">
    <location>
        <begin position="130"/>
        <end position="154"/>
    </location>
</feature>
<evidence type="ECO:0000256" key="1">
    <source>
        <dbReference type="ARBA" id="ARBA00004141"/>
    </source>
</evidence>
<dbReference type="RefSeq" id="XP_046011573.1">
    <property type="nucleotide sequence ID" value="XM_046161029.1"/>
</dbReference>
<evidence type="ECO:0000256" key="2">
    <source>
        <dbReference type="ARBA" id="ARBA00022692"/>
    </source>
</evidence>
<proteinExistence type="predicted"/>
<evidence type="ECO:0000256" key="3">
    <source>
        <dbReference type="ARBA" id="ARBA00022989"/>
    </source>
</evidence>
<name>A0A9P8Y4P6_9PEZI</name>
<feature type="region of interest" description="Disordered" evidence="5">
    <location>
        <begin position="442"/>
        <end position="468"/>
    </location>
</feature>
<dbReference type="SUPFAM" id="SSF103473">
    <property type="entry name" value="MFS general substrate transporter"/>
    <property type="match status" value="1"/>
</dbReference>
<dbReference type="Pfam" id="PF07690">
    <property type="entry name" value="MFS_1"/>
    <property type="match status" value="1"/>
</dbReference>
<feature type="region of interest" description="Disordered" evidence="5">
    <location>
        <begin position="1"/>
        <end position="47"/>
    </location>
</feature>
<feature type="compositionally biased region" description="Low complexity" evidence="5">
    <location>
        <begin position="442"/>
        <end position="458"/>
    </location>
</feature>
<feature type="transmembrane region" description="Helical" evidence="6">
    <location>
        <begin position="500"/>
        <end position="524"/>
    </location>
</feature>
<dbReference type="Gene3D" id="1.20.1250.20">
    <property type="entry name" value="MFS general substrate transporter like domains"/>
    <property type="match status" value="2"/>
</dbReference>
<dbReference type="OrthoDB" id="194139at2759"/>
<dbReference type="InterPro" id="IPR036259">
    <property type="entry name" value="MFS_trans_sf"/>
</dbReference>
<reference evidence="7" key="1">
    <citation type="journal article" date="2021" name="Nat. Commun.">
        <title>Genetic determinants of endophytism in the Arabidopsis root mycobiome.</title>
        <authorList>
            <person name="Mesny F."/>
            <person name="Miyauchi S."/>
            <person name="Thiergart T."/>
            <person name="Pickel B."/>
            <person name="Atanasova L."/>
            <person name="Karlsson M."/>
            <person name="Huettel B."/>
            <person name="Barry K.W."/>
            <person name="Haridas S."/>
            <person name="Chen C."/>
            <person name="Bauer D."/>
            <person name="Andreopoulos W."/>
            <person name="Pangilinan J."/>
            <person name="LaButti K."/>
            <person name="Riley R."/>
            <person name="Lipzen A."/>
            <person name="Clum A."/>
            <person name="Drula E."/>
            <person name="Henrissat B."/>
            <person name="Kohler A."/>
            <person name="Grigoriev I.V."/>
            <person name="Martin F.M."/>
            <person name="Hacquard S."/>
        </authorList>
    </citation>
    <scope>NUCLEOTIDE SEQUENCE</scope>
    <source>
        <strain evidence="7">MPI-CAGE-CH-0230</strain>
    </source>
</reference>
<evidence type="ECO:0000256" key="4">
    <source>
        <dbReference type="ARBA" id="ARBA00023136"/>
    </source>
</evidence>
<keyword evidence="8" id="KW-1185">Reference proteome</keyword>